<dbReference type="GO" id="GO:0044780">
    <property type="term" value="P:bacterial-type flagellum assembly"/>
    <property type="evidence" value="ECO:0007669"/>
    <property type="project" value="UniProtKB-UniRule"/>
</dbReference>
<feature type="transmembrane region" description="Helical" evidence="10">
    <location>
        <begin position="219"/>
        <end position="240"/>
    </location>
</feature>
<dbReference type="PANTHER" id="PTHR30065:SF8">
    <property type="entry name" value="FLAGELLAR BIOSYNTHETIC PROTEIN FLIR"/>
    <property type="match status" value="1"/>
</dbReference>
<comment type="function">
    <text evidence="1 10">Role in flagellar biosynthesis.</text>
</comment>
<dbReference type="EMBL" id="QFYP01000001">
    <property type="protein sequence ID" value="RAK58582.1"/>
    <property type="molecule type" value="Genomic_DNA"/>
</dbReference>
<evidence type="ECO:0000256" key="8">
    <source>
        <dbReference type="ARBA" id="ARBA00023143"/>
    </source>
</evidence>
<keyword evidence="5 10" id="KW-0812">Transmembrane</keyword>
<evidence type="ECO:0000256" key="7">
    <source>
        <dbReference type="ARBA" id="ARBA00023136"/>
    </source>
</evidence>
<evidence type="ECO:0000313" key="12">
    <source>
        <dbReference type="Proteomes" id="UP000249842"/>
    </source>
</evidence>
<dbReference type="OrthoDB" id="9779817at2"/>
<reference evidence="12" key="1">
    <citation type="submission" date="2018-05" db="EMBL/GenBank/DDBJ databases">
        <authorList>
            <person name="Li X."/>
        </authorList>
    </citation>
    <scope>NUCLEOTIDE SEQUENCE [LARGE SCALE GENOMIC DNA]</scope>
    <source>
        <strain evidence="12">HKS-05</strain>
    </source>
</reference>
<dbReference type="InterPro" id="IPR002010">
    <property type="entry name" value="T3SS_IM_R"/>
</dbReference>
<keyword evidence="11" id="KW-0966">Cell projection</keyword>
<dbReference type="Pfam" id="PF01311">
    <property type="entry name" value="Bac_export_1"/>
    <property type="match status" value="1"/>
</dbReference>
<evidence type="ECO:0000256" key="3">
    <source>
        <dbReference type="ARBA" id="ARBA00021717"/>
    </source>
</evidence>
<evidence type="ECO:0000256" key="9">
    <source>
        <dbReference type="NCBIfam" id="TIGR01400"/>
    </source>
</evidence>
<feature type="transmembrane region" description="Helical" evidence="10">
    <location>
        <begin position="39"/>
        <end position="56"/>
    </location>
</feature>
<dbReference type="InterPro" id="IPR006303">
    <property type="entry name" value="FliR"/>
</dbReference>
<dbReference type="AlphaFoldDB" id="A0A328ATW8"/>
<evidence type="ECO:0000256" key="1">
    <source>
        <dbReference type="ARBA" id="ARBA00002578"/>
    </source>
</evidence>
<evidence type="ECO:0000256" key="10">
    <source>
        <dbReference type="RuleBase" id="RU362071"/>
    </source>
</evidence>
<feature type="transmembrane region" description="Helical" evidence="10">
    <location>
        <begin position="89"/>
        <end position="107"/>
    </location>
</feature>
<proteinExistence type="inferred from homology"/>
<gene>
    <name evidence="11" type="ORF">DJ021_01610</name>
</gene>
<keyword evidence="7 10" id="KW-0472">Membrane</keyword>
<keyword evidence="11" id="KW-0969">Cilium</keyword>
<dbReference type="GO" id="GO:0009425">
    <property type="term" value="C:bacterial-type flagellum basal body"/>
    <property type="evidence" value="ECO:0007669"/>
    <property type="project" value="UniProtKB-SubCell"/>
</dbReference>
<comment type="caution">
    <text evidence="11">The sequence shown here is derived from an EMBL/GenBank/DDBJ whole genome shotgun (WGS) entry which is preliminary data.</text>
</comment>
<keyword evidence="8 10" id="KW-0975">Bacterial flagellum</keyword>
<dbReference type="RefSeq" id="WP_111455875.1">
    <property type="nucleotide sequence ID" value="NZ_QFYP01000001.1"/>
</dbReference>
<feature type="transmembrane region" description="Helical" evidence="10">
    <location>
        <begin position="127"/>
        <end position="150"/>
    </location>
</feature>
<feature type="transmembrane region" description="Helical" evidence="10">
    <location>
        <begin position="6"/>
        <end position="27"/>
    </location>
</feature>
<protein>
    <recommendedName>
        <fullName evidence="3 9">Flagellar biosynthetic protein FliR</fullName>
    </recommendedName>
</protein>
<comment type="subcellular location">
    <subcellularLocation>
        <location evidence="10">Cell membrane</location>
        <topology evidence="10">Multi-pass membrane protein</topology>
    </subcellularLocation>
    <subcellularLocation>
        <location evidence="10">Bacterial flagellum basal body</location>
    </subcellularLocation>
</comment>
<dbReference type="NCBIfam" id="TIGR01400">
    <property type="entry name" value="fliR"/>
    <property type="match status" value="1"/>
</dbReference>
<keyword evidence="12" id="KW-1185">Reference proteome</keyword>
<keyword evidence="4 10" id="KW-1003">Cell membrane</keyword>
<dbReference type="GO" id="GO:0005886">
    <property type="term" value="C:plasma membrane"/>
    <property type="evidence" value="ECO:0007669"/>
    <property type="project" value="UniProtKB-SubCell"/>
</dbReference>
<evidence type="ECO:0000256" key="6">
    <source>
        <dbReference type="ARBA" id="ARBA00022989"/>
    </source>
</evidence>
<comment type="similarity">
    <text evidence="2 10">Belongs to the FliR/MopE/SpaR family.</text>
</comment>
<keyword evidence="11" id="KW-0282">Flagellum</keyword>
<dbReference type="PRINTS" id="PR00953">
    <property type="entry name" value="TYPE3IMRPROT"/>
</dbReference>
<accession>A0A328ATW8</accession>
<keyword evidence="6 10" id="KW-1133">Transmembrane helix</keyword>
<evidence type="ECO:0000256" key="5">
    <source>
        <dbReference type="ARBA" id="ARBA00022692"/>
    </source>
</evidence>
<name>A0A328ATW8_9CAUL</name>
<evidence type="ECO:0000313" key="11">
    <source>
        <dbReference type="EMBL" id="RAK58582.1"/>
    </source>
</evidence>
<feature type="transmembrane region" description="Helical" evidence="10">
    <location>
        <begin position="179"/>
        <end position="199"/>
    </location>
</feature>
<organism evidence="11 12">
    <name type="scientific">Phenylobacterium hankyongense</name>
    <dbReference type="NCBI Taxonomy" id="1813876"/>
    <lineage>
        <taxon>Bacteria</taxon>
        <taxon>Pseudomonadati</taxon>
        <taxon>Pseudomonadota</taxon>
        <taxon>Alphaproteobacteria</taxon>
        <taxon>Caulobacterales</taxon>
        <taxon>Caulobacteraceae</taxon>
        <taxon>Phenylobacterium</taxon>
    </lineage>
</organism>
<dbReference type="PANTHER" id="PTHR30065">
    <property type="entry name" value="FLAGELLAR BIOSYNTHETIC PROTEIN FLIR"/>
    <property type="match status" value="1"/>
</dbReference>
<evidence type="ECO:0000256" key="2">
    <source>
        <dbReference type="ARBA" id="ARBA00009772"/>
    </source>
</evidence>
<dbReference type="Proteomes" id="UP000249842">
    <property type="component" value="Unassembled WGS sequence"/>
</dbReference>
<sequence>MEHYATAQQVFAAGLVFARLAAIVMLIPGIGESFIPPRIRLSLALVMALMLFPVIGPGVPPVPASVGLLAGAVIKEALIGLMIGGILRLFMASLASAGEIVSIQTTLSFAQTANPTQGSPTATLGTFLGLIGVVLVMTTDLHHMFIAAIVKSYTIFPFHKPVMVNDAGRLAIETVAKSFALGLQMSAPVMVFALIFNVATGLVGRVMPQFQIFFVTSPLMVLLGLSIFALSLGMMGMTWLDRYRDVLRPFG</sequence>
<evidence type="ECO:0000256" key="4">
    <source>
        <dbReference type="ARBA" id="ARBA00022475"/>
    </source>
</evidence>
<dbReference type="GO" id="GO:0006605">
    <property type="term" value="P:protein targeting"/>
    <property type="evidence" value="ECO:0007669"/>
    <property type="project" value="UniProtKB-UniRule"/>
</dbReference>